<dbReference type="EMBL" id="JH001771">
    <property type="protein sequence ID" value="EGW12812.1"/>
    <property type="molecule type" value="Genomic_DNA"/>
</dbReference>
<dbReference type="AlphaFoldDB" id="G3IAZ3"/>
<sequence>MPSSQQPVKLKEGCAEVPLWVGKGLLSVELKNHFEACPRETVVCAQKACRDCPVAECITPTML</sequence>
<dbReference type="InParanoid" id="G3IAZ3"/>
<gene>
    <name evidence="1" type="ORF">I79_020779</name>
</gene>
<proteinExistence type="predicted"/>
<accession>G3IAZ3</accession>
<reference evidence="2" key="1">
    <citation type="journal article" date="2011" name="Nat. Biotechnol.">
        <title>The genomic sequence of the Chinese hamster ovary (CHO)-K1 cell line.</title>
        <authorList>
            <person name="Xu X."/>
            <person name="Nagarajan H."/>
            <person name="Lewis N.E."/>
            <person name="Pan S."/>
            <person name="Cai Z."/>
            <person name="Liu X."/>
            <person name="Chen W."/>
            <person name="Xie M."/>
            <person name="Wang W."/>
            <person name="Hammond S."/>
            <person name="Andersen M.R."/>
            <person name="Neff N."/>
            <person name="Passarelli B."/>
            <person name="Koh W."/>
            <person name="Fan H.C."/>
            <person name="Wang J."/>
            <person name="Gui Y."/>
            <person name="Lee K.H."/>
            <person name="Betenbaugh M.J."/>
            <person name="Quake S.R."/>
            <person name="Famili I."/>
            <person name="Palsson B.O."/>
            <person name="Wang J."/>
        </authorList>
    </citation>
    <scope>NUCLEOTIDE SEQUENCE [LARGE SCALE GENOMIC DNA]</scope>
    <source>
        <strain evidence="2">CHO K1 cell line</strain>
    </source>
</reference>
<protein>
    <submittedName>
        <fullName evidence="1">Uncharacterized protein</fullName>
    </submittedName>
</protein>
<evidence type="ECO:0000313" key="2">
    <source>
        <dbReference type="Proteomes" id="UP000001075"/>
    </source>
</evidence>
<organism evidence="1 2">
    <name type="scientific">Cricetulus griseus</name>
    <name type="common">Chinese hamster</name>
    <name type="synonym">Cricetulus barabensis griseus</name>
    <dbReference type="NCBI Taxonomy" id="10029"/>
    <lineage>
        <taxon>Eukaryota</taxon>
        <taxon>Metazoa</taxon>
        <taxon>Chordata</taxon>
        <taxon>Craniata</taxon>
        <taxon>Vertebrata</taxon>
        <taxon>Euteleostomi</taxon>
        <taxon>Mammalia</taxon>
        <taxon>Eutheria</taxon>
        <taxon>Euarchontoglires</taxon>
        <taxon>Glires</taxon>
        <taxon>Rodentia</taxon>
        <taxon>Myomorpha</taxon>
        <taxon>Muroidea</taxon>
        <taxon>Cricetidae</taxon>
        <taxon>Cricetinae</taxon>
        <taxon>Cricetulus</taxon>
    </lineage>
</organism>
<name>G3IAZ3_CRIGR</name>
<evidence type="ECO:0000313" key="1">
    <source>
        <dbReference type="EMBL" id="EGW12812.1"/>
    </source>
</evidence>
<dbReference type="Proteomes" id="UP000001075">
    <property type="component" value="Unassembled WGS sequence"/>
</dbReference>